<dbReference type="PRINTS" id="PR00792">
    <property type="entry name" value="PEPSIN"/>
</dbReference>
<dbReference type="PANTHER" id="PTHR47966:SF51">
    <property type="entry name" value="BETA-SITE APP-CLEAVING ENZYME, ISOFORM A-RELATED"/>
    <property type="match status" value="1"/>
</dbReference>
<keyword evidence="6" id="KW-0378">Hydrolase</keyword>
<comment type="caution">
    <text evidence="6">The sequence shown here is derived from an EMBL/GenBank/DDBJ whole genome shotgun (WGS) entry which is preliminary data.</text>
</comment>
<evidence type="ECO:0000259" key="5">
    <source>
        <dbReference type="PROSITE" id="PS51767"/>
    </source>
</evidence>
<keyword evidence="4" id="KW-1133">Transmembrane helix</keyword>
<dbReference type="InterPro" id="IPR001461">
    <property type="entry name" value="Aspartic_peptidase_A1"/>
</dbReference>
<feature type="coiled-coil region" evidence="2">
    <location>
        <begin position="770"/>
        <end position="909"/>
    </location>
</feature>
<evidence type="ECO:0000256" key="1">
    <source>
        <dbReference type="ARBA" id="ARBA00007447"/>
    </source>
</evidence>
<feature type="transmembrane region" description="Helical" evidence="4">
    <location>
        <begin position="430"/>
        <end position="455"/>
    </location>
</feature>
<dbReference type="GO" id="GO:0004190">
    <property type="term" value="F:aspartic-type endopeptidase activity"/>
    <property type="evidence" value="ECO:0007669"/>
    <property type="project" value="InterPro"/>
</dbReference>
<proteinExistence type="inferred from homology"/>
<evidence type="ECO:0000313" key="6">
    <source>
        <dbReference type="EMBL" id="KAG9684856.1"/>
    </source>
</evidence>
<dbReference type="InterPro" id="IPR034164">
    <property type="entry name" value="Pepsin-like_dom"/>
</dbReference>
<comment type="similarity">
    <text evidence="1">Belongs to the peptidase A1 family.</text>
</comment>
<reference evidence="6" key="1">
    <citation type="journal article" date="2021" name="J Fungi (Basel)">
        <title>Virulence traits and population genomics of the black yeast Aureobasidium melanogenum.</title>
        <authorList>
            <person name="Cernosa A."/>
            <person name="Sun X."/>
            <person name="Gostincar C."/>
            <person name="Fang C."/>
            <person name="Gunde-Cimerman N."/>
            <person name="Song Z."/>
        </authorList>
    </citation>
    <scope>NUCLEOTIDE SEQUENCE</scope>
    <source>
        <strain evidence="6">EXF-9911</strain>
    </source>
</reference>
<evidence type="ECO:0000256" key="2">
    <source>
        <dbReference type="SAM" id="Coils"/>
    </source>
</evidence>
<dbReference type="InterPro" id="IPR033121">
    <property type="entry name" value="PEPTIDASE_A1"/>
</dbReference>
<dbReference type="GO" id="GO:0006508">
    <property type="term" value="P:proteolysis"/>
    <property type="evidence" value="ECO:0007669"/>
    <property type="project" value="UniProtKB-KW"/>
</dbReference>
<reference evidence="6" key="2">
    <citation type="submission" date="2021-08" db="EMBL/GenBank/DDBJ databases">
        <authorList>
            <person name="Gostincar C."/>
            <person name="Sun X."/>
            <person name="Song Z."/>
            <person name="Gunde-Cimerman N."/>
        </authorList>
    </citation>
    <scope>NUCLEOTIDE SEQUENCE</scope>
    <source>
        <strain evidence="6">EXF-9911</strain>
    </source>
</reference>
<keyword evidence="2" id="KW-0175">Coiled coil</keyword>
<keyword evidence="6" id="KW-0645">Protease</keyword>
<feature type="compositionally biased region" description="Basic and acidic residues" evidence="3">
    <location>
        <begin position="671"/>
        <end position="680"/>
    </location>
</feature>
<dbReference type="InterPro" id="IPR021109">
    <property type="entry name" value="Peptidase_aspartic_dom_sf"/>
</dbReference>
<dbReference type="GO" id="GO:0000324">
    <property type="term" value="C:fungal-type vacuole"/>
    <property type="evidence" value="ECO:0007669"/>
    <property type="project" value="TreeGrafter"/>
</dbReference>
<evidence type="ECO:0000313" key="7">
    <source>
        <dbReference type="Proteomes" id="UP000779574"/>
    </source>
</evidence>
<dbReference type="Gene3D" id="2.40.70.10">
    <property type="entry name" value="Acid Proteases"/>
    <property type="match status" value="2"/>
</dbReference>
<organism evidence="6 7">
    <name type="scientific">Aureobasidium melanogenum</name>
    <name type="common">Aureobasidium pullulans var. melanogenum</name>
    <dbReference type="NCBI Taxonomy" id="46634"/>
    <lineage>
        <taxon>Eukaryota</taxon>
        <taxon>Fungi</taxon>
        <taxon>Dikarya</taxon>
        <taxon>Ascomycota</taxon>
        <taxon>Pezizomycotina</taxon>
        <taxon>Dothideomycetes</taxon>
        <taxon>Dothideomycetidae</taxon>
        <taxon>Dothideales</taxon>
        <taxon>Saccotheciaceae</taxon>
        <taxon>Aureobasidium</taxon>
    </lineage>
</organism>
<dbReference type="PANTHER" id="PTHR47966">
    <property type="entry name" value="BETA-SITE APP-CLEAVING ENZYME, ISOFORM A-RELATED"/>
    <property type="match status" value="1"/>
</dbReference>
<evidence type="ECO:0000256" key="4">
    <source>
        <dbReference type="SAM" id="Phobius"/>
    </source>
</evidence>
<dbReference type="CDD" id="cd05471">
    <property type="entry name" value="pepsin_like"/>
    <property type="match status" value="1"/>
</dbReference>
<feature type="region of interest" description="Disordered" evidence="3">
    <location>
        <begin position="1"/>
        <end position="20"/>
    </location>
</feature>
<feature type="domain" description="Peptidase A1" evidence="5">
    <location>
        <begin position="33"/>
        <end position="385"/>
    </location>
</feature>
<keyword evidence="4" id="KW-0812">Transmembrane</keyword>
<sequence>MTSSSISTSATATPSPFSFAPSQYWDGNDGSWSSFMVRIGTPPQDFRVFPSTTGQETLIPMPEGCTQDDPANCGSLRGVMPFQGDADTGFLSNASSTWTDIGVYTTDLETSIGINANGAYGFDTVGLQVENSGGIQQTHQVVAGIADKSFMYGVFGLGPKPSNFSVLSDPQPSFLTSLRENNTIPSKSYAYTAGASYRYSKVLGSLTLGGYDASRMNGNGTIFPFASDDSRPLQVGVTQITARNTLLGTATLYSTGYFSLVDSTVPHIWMPQAACDNFASNFGLNYDNQTDLYLINDTIHTKLQQLNPTIIFQLSPETTDGGPSTNIVLPYAAFDLQASYPYYTNSTRYFPIRRAANNTQYILGRTFLQEAYLIADYERNNFTITQAAFANPMPAQNIVSILPPGVNATNSTGGGDDVVTRPSPILSRNVIIGIAVGVVAGAALVLFIFGTVFYVRRRRRQRLAQALLSNNPDSGDSTPSPAPAEVDAVVKLELPSDSEAALNEMPTGTEKYGWQPHEVQGSKVQPRIEMRGGWEPPELDGRSLKDGARGGIGGWLSWSCVTCQKASQQSQLPLQAKNNFQFLLDAFGYMVSYLPKFLLRPSPTVDRIPSGQQRFMEENKNREVMMSTTLPIREAITEPVAQPSSLKHDQSAPESFAGFRESEPSGNFWTPEHDTTDHSEQFSPGEKTLVQVAAELEDLKKRVDRLEASSSSCPHCLGMSAQIKNGVEDAVSNVESRAEDHHQVQTEILQTRLEGVQSQHRAQKSDCPDCLVLHAQINQLEQKLHDQENRSKFLEAEAVSRESQAEYFLEELRQRLQNRIDELESQNTRPAYPPNYCDNCDFVSDKLYKARKKSKEFEEKMIRAENKLRGHYYEVDEARKEVYKVLGDLGKAEREIERLRSELDRVKAAASGTRGVGTSKL</sequence>
<keyword evidence="4" id="KW-0472">Membrane</keyword>
<dbReference type="EMBL" id="JAHFXF010000611">
    <property type="protein sequence ID" value="KAG9684856.1"/>
    <property type="molecule type" value="Genomic_DNA"/>
</dbReference>
<protein>
    <submittedName>
        <fullName evidence="6">Acid protease</fullName>
    </submittedName>
</protein>
<feature type="non-terminal residue" evidence="6">
    <location>
        <position position="921"/>
    </location>
</feature>
<dbReference type="OrthoDB" id="4074350at2759"/>
<dbReference type="AlphaFoldDB" id="A0A9P8EAS8"/>
<dbReference type="Proteomes" id="UP000779574">
    <property type="component" value="Unassembled WGS sequence"/>
</dbReference>
<evidence type="ECO:0000256" key="3">
    <source>
        <dbReference type="SAM" id="MobiDB-lite"/>
    </source>
</evidence>
<feature type="region of interest" description="Disordered" evidence="3">
    <location>
        <begin position="639"/>
        <end position="682"/>
    </location>
</feature>
<dbReference type="PROSITE" id="PS51767">
    <property type="entry name" value="PEPTIDASE_A1"/>
    <property type="match status" value="1"/>
</dbReference>
<dbReference type="Pfam" id="PF00026">
    <property type="entry name" value="Asp"/>
    <property type="match status" value="1"/>
</dbReference>
<accession>A0A9P8EAS8</accession>
<gene>
    <name evidence="6" type="ORF">KCU76_g12128</name>
</gene>
<name>A0A9P8EAS8_AURME</name>
<dbReference type="SUPFAM" id="SSF50630">
    <property type="entry name" value="Acid proteases"/>
    <property type="match status" value="1"/>
</dbReference>